<accession>A0A1G4AQE3</accession>
<evidence type="ECO:0000313" key="1">
    <source>
        <dbReference type="EMBL" id="OHE91398.1"/>
    </source>
</evidence>
<sequence>MLGVTFPLPMLTVDITKSIITARHPFRWYESPKQHSSSFVRFAFHGQLLQAIDIEPTNAKSNSWVPEQLRQLPTLQPRTHYSWAKEPCDQYPETTLLVKRSQVPCVCIVTWSYSAVLRQPHSADKSETVVVQSKGIRLKTQSQ</sequence>
<evidence type="ECO:0000313" key="2">
    <source>
        <dbReference type="Proteomes" id="UP000176998"/>
    </source>
</evidence>
<dbReference type="Proteomes" id="UP000176998">
    <property type="component" value="Unassembled WGS sequence"/>
</dbReference>
<organism evidence="1 2">
    <name type="scientific">Colletotrichum orchidophilum</name>
    <dbReference type="NCBI Taxonomy" id="1209926"/>
    <lineage>
        <taxon>Eukaryota</taxon>
        <taxon>Fungi</taxon>
        <taxon>Dikarya</taxon>
        <taxon>Ascomycota</taxon>
        <taxon>Pezizomycotina</taxon>
        <taxon>Sordariomycetes</taxon>
        <taxon>Hypocreomycetidae</taxon>
        <taxon>Glomerellales</taxon>
        <taxon>Glomerellaceae</taxon>
        <taxon>Colletotrichum</taxon>
    </lineage>
</organism>
<reference evidence="1 2" key="1">
    <citation type="submission" date="2016-09" db="EMBL/GenBank/DDBJ databases">
        <authorList>
            <person name="Capua I."/>
            <person name="De Benedictis P."/>
            <person name="Joannis T."/>
            <person name="Lombin L.H."/>
            <person name="Cattoli G."/>
        </authorList>
    </citation>
    <scope>NUCLEOTIDE SEQUENCE [LARGE SCALE GENOMIC DNA]</scope>
    <source>
        <strain evidence="1 2">IMI 309357</strain>
    </source>
</reference>
<dbReference type="OrthoDB" id="10574268at2759"/>
<dbReference type="EMBL" id="MJBS01000187">
    <property type="protein sequence ID" value="OHE91398.1"/>
    <property type="molecule type" value="Genomic_DNA"/>
</dbReference>
<protein>
    <submittedName>
        <fullName evidence="1">Uncharacterized protein</fullName>
    </submittedName>
</protein>
<keyword evidence="2" id="KW-1185">Reference proteome</keyword>
<dbReference type="GeneID" id="34566443"/>
<gene>
    <name evidence="1" type="ORF">CORC01_13316</name>
</gene>
<proteinExistence type="predicted"/>
<comment type="caution">
    <text evidence="1">The sequence shown here is derived from an EMBL/GenBank/DDBJ whole genome shotgun (WGS) entry which is preliminary data.</text>
</comment>
<name>A0A1G4AQE3_9PEZI</name>
<dbReference type="RefSeq" id="XP_022468571.1">
    <property type="nucleotide sequence ID" value="XM_022624933.1"/>
</dbReference>
<dbReference type="AlphaFoldDB" id="A0A1G4AQE3"/>